<evidence type="ECO:0000259" key="7">
    <source>
        <dbReference type="PROSITE" id="PS50303"/>
    </source>
</evidence>
<evidence type="ECO:0000256" key="5">
    <source>
        <dbReference type="PROSITE-ProRule" id="PRU00317"/>
    </source>
</evidence>
<feature type="compositionally biased region" description="Basic and acidic residues" evidence="6">
    <location>
        <begin position="118"/>
        <end position="148"/>
    </location>
</feature>
<dbReference type="CDD" id="cd07920">
    <property type="entry name" value="Pumilio"/>
    <property type="match status" value="1"/>
</dbReference>
<evidence type="ECO:0000256" key="4">
    <source>
        <dbReference type="ARBA" id="ARBA00022884"/>
    </source>
</evidence>
<accession>A0A6J0H2P0</accession>
<dbReference type="InterPro" id="IPR033133">
    <property type="entry name" value="PUM-HD"/>
</dbReference>
<keyword evidence="2" id="KW-0963">Cytoplasm</keyword>
<feature type="repeat" description="Pumilio" evidence="5">
    <location>
        <begin position="789"/>
        <end position="824"/>
    </location>
</feature>
<feature type="repeat" description="Pumilio" evidence="5">
    <location>
        <begin position="645"/>
        <end position="680"/>
    </location>
</feature>
<name>A0A6J0H2P0_9PASS</name>
<organism evidence="8 9">
    <name type="scientific">Lepidothrix coronata</name>
    <name type="common">blue-crowned manakin</name>
    <dbReference type="NCBI Taxonomy" id="321398"/>
    <lineage>
        <taxon>Eukaryota</taxon>
        <taxon>Metazoa</taxon>
        <taxon>Chordata</taxon>
        <taxon>Craniata</taxon>
        <taxon>Vertebrata</taxon>
        <taxon>Euteleostomi</taxon>
        <taxon>Archelosauria</taxon>
        <taxon>Archosauria</taxon>
        <taxon>Dinosauria</taxon>
        <taxon>Saurischia</taxon>
        <taxon>Theropoda</taxon>
        <taxon>Coelurosauria</taxon>
        <taxon>Aves</taxon>
        <taxon>Neognathae</taxon>
        <taxon>Neoaves</taxon>
        <taxon>Telluraves</taxon>
        <taxon>Australaves</taxon>
        <taxon>Passeriformes</taxon>
        <taxon>Pipridae</taxon>
        <taxon>Lepidothrix</taxon>
    </lineage>
</organism>
<dbReference type="PANTHER" id="PTHR12537">
    <property type="entry name" value="RNA BINDING PROTEIN PUMILIO-RELATED"/>
    <property type="match status" value="1"/>
</dbReference>
<dbReference type="FunFam" id="1.25.10.10:FF:000004">
    <property type="entry name" value="Pumilio homolog 1 isoform 2"/>
    <property type="match status" value="1"/>
</dbReference>
<feature type="compositionally biased region" description="Low complexity" evidence="6">
    <location>
        <begin position="504"/>
        <end position="527"/>
    </location>
</feature>
<dbReference type="GO" id="GO:0043488">
    <property type="term" value="P:regulation of mRNA stability"/>
    <property type="evidence" value="ECO:0007669"/>
    <property type="project" value="TreeGrafter"/>
</dbReference>
<dbReference type="InterPro" id="IPR011989">
    <property type="entry name" value="ARM-like"/>
</dbReference>
<dbReference type="InterPro" id="IPR033712">
    <property type="entry name" value="Pumilio_RNA-bd"/>
</dbReference>
<feature type="repeat" description="Pumilio" evidence="5">
    <location>
        <begin position="861"/>
        <end position="896"/>
    </location>
</feature>
<feature type="domain" description="PUM-HD" evidence="7">
    <location>
        <begin position="625"/>
        <end position="965"/>
    </location>
</feature>
<feature type="repeat" description="Pumilio" evidence="5">
    <location>
        <begin position="897"/>
        <end position="939"/>
    </location>
</feature>
<comment type="subcellular location">
    <subcellularLocation>
        <location evidence="1">Cytoplasmic granule</location>
    </subcellularLocation>
</comment>
<evidence type="ECO:0000256" key="1">
    <source>
        <dbReference type="ARBA" id="ARBA00004463"/>
    </source>
</evidence>
<dbReference type="Proteomes" id="UP000504624">
    <property type="component" value="Unplaced"/>
</dbReference>
<dbReference type="AlphaFoldDB" id="A0A6J0H2P0"/>
<protein>
    <submittedName>
        <fullName evidence="9">Pumilio homolog 2 isoform X6</fullName>
    </submittedName>
</protein>
<feature type="region of interest" description="Disordered" evidence="6">
    <location>
        <begin position="115"/>
        <end position="203"/>
    </location>
</feature>
<evidence type="ECO:0000256" key="2">
    <source>
        <dbReference type="ARBA" id="ARBA00022490"/>
    </source>
</evidence>
<proteinExistence type="predicted"/>
<keyword evidence="8" id="KW-1185">Reference proteome</keyword>
<feature type="repeat" description="Pumilio" evidence="5">
    <location>
        <begin position="681"/>
        <end position="716"/>
    </location>
</feature>
<feature type="repeat" description="Pumilio" evidence="5">
    <location>
        <begin position="717"/>
        <end position="752"/>
    </location>
</feature>
<dbReference type="InterPro" id="IPR016024">
    <property type="entry name" value="ARM-type_fold"/>
</dbReference>
<dbReference type="Gene3D" id="1.25.10.10">
    <property type="entry name" value="Leucine-rich Repeat Variant"/>
    <property type="match status" value="1"/>
</dbReference>
<reference evidence="9" key="1">
    <citation type="submission" date="2025-08" db="UniProtKB">
        <authorList>
            <consortium name="RefSeq"/>
        </authorList>
    </citation>
    <scope>IDENTIFICATION</scope>
</reference>
<sequence>MNHEFQALALESRGMGELLPAKKFWEPDDSAKDGQKGIFLGDEWRETAWGTPHHSMSQPIMVQRKPGQGFHGNSEVNAVLSPRSESGGLGVSMVEYVLSSSPADKLDSRFRKGAFGTRDAETDGPEKGDQKGKASPFEEDKNRDLKQGDDEDVTKINGRGLPNGMDADCKDFNRTPGSRQASPTEVAERLGPNPSTTEGLGPLPNPAAHKPLVEEFSNPENQNLDAMEQVGLDSLQFDYPGNQVQMDSSGATVGLFDYNSQQQLFQRTNALTVQQLTAAQQQQYALAAAQQPHIAGVFSAGLAPAAFVPNPYIISAAPPGTDPYTAAGLAAAATLAGPAVVPPQYYGVPWGVYPANLFQQQAAAANTTANQQAASQAQQGQQPVLRAGATQRPLTPNQGQQGQQAESLAAAAAANPALAFGQGLATGMPGYQVLAPTAYYDQTGALVVGPGARTGLGAPVRLVASTPVLISSAAAQAAAAASAGGTANNLAGATNGLFRPLGAQPQQQQQQTNSSLQSNSFYGSNSLTSNSQSSSLFSHGPGQPGSTSLGFGSSSSLGAAIGSALGGFGSSGGLTNGSGRYISAAPGAEAKYRSAASTSSLFSSTSQLFPPSRLRYSRSDIMPSGRSRLLEDFRNNRFPNLQLRDLVGHIVEFSQDQHGSRFIQQKLERATPAERQMVFNEILQAAYQLMTDVFGNYVIQKFFEFGSLDQKLALATRIRGHVLPLALQMYGCRVIQKALESISPDQQNEMVKELDGHVLKCVKDQNGNHVVQKCIECVQPQSLQFIIDAFKGQVFVLSTHPYGCRVIQRILEHCTAEQTLPILEELHQHTEQLVQDQYGNYVIQHVLEHGRPEDKSKIVSEIRGKVLALSQHKFASNVVEKCVTHASRAERALLIDEVCCQNDGPHSALYTMMKDQYANYVVQKMIDMAEPAQRKIIMHKIRPHITTLRKYTYGKHILAKLEKYYLKNSADLGPIGGPPNGML</sequence>
<keyword evidence="3" id="KW-0677">Repeat</keyword>
<dbReference type="SMART" id="SM00025">
    <property type="entry name" value="Pumilio"/>
    <property type="match status" value="8"/>
</dbReference>
<dbReference type="GO" id="GO:0003730">
    <property type="term" value="F:mRNA 3'-UTR binding"/>
    <property type="evidence" value="ECO:0007669"/>
    <property type="project" value="TreeGrafter"/>
</dbReference>
<dbReference type="CTD" id="23369"/>
<feature type="region of interest" description="Disordered" evidence="6">
    <location>
        <begin position="498"/>
        <end position="527"/>
    </location>
</feature>
<dbReference type="InterPro" id="IPR001313">
    <property type="entry name" value="Pumilio_RNA-bd_rpt"/>
</dbReference>
<evidence type="ECO:0000256" key="3">
    <source>
        <dbReference type="ARBA" id="ARBA00022737"/>
    </source>
</evidence>
<dbReference type="PROSITE" id="PS50302">
    <property type="entry name" value="PUM"/>
    <property type="match status" value="8"/>
</dbReference>
<dbReference type="OrthoDB" id="668540at2759"/>
<feature type="repeat" description="Pumilio" evidence="5">
    <location>
        <begin position="825"/>
        <end position="860"/>
    </location>
</feature>
<keyword evidence="4" id="KW-0694">RNA-binding</keyword>
<gene>
    <name evidence="9" type="primary">PUM2</name>
</gene>
<evidence type="ECO:0000313" key="9">
    <source>
        <dbReference type="RefSeq" id="XP_017668557.1"/>
    </source>
</evidence>
<dbReference type="PROSITE" id="PS50303">
    <property type="entry name" value="PUM_HD"/>
    <property type="match status" value="1"/>
</dbReference>
<dbReference type="RefSeq" id="XP_017668557.1">
    <property type="nucleotide sequence ID" value="XM_017813068.1"/>
</dbReference>
<dbReference type="GO" id="GO:0005829">
    <property type="term" value="C:cytosol"/>
    <property type="evidence" value="ECO:0007669"/>
    <property type="project" value="TreeGrafter"/>
</dbReference>
<dbReference type="GeneID" id="108496399"/>
<dbReference type="PANTHER" id="PTHR12537:SF52">
    <property type="entry name" value="PUMILIO HOMOLOG 2"/>
    <property type="match status" value="1"/>
</dbReference>
<feature type="repeat" description="Pumilio" evidence="5">
    <location>
        <begin position="753"/>
        <end position="788"/>
    </location>
</feature>
<dbReference type="GO" id="GO:0035196">
    <property type="term" value="P:miRNA processing"/>
    <property type="evidence" value="ECO:0007669"/>
    <property type="project" value="TreeGrafter"/>
</dbReference>
<dbReference type="SUPFAM" id="SSF48371">
    <property type="entry name" value="ARM repeat"/>
    <property type="match status" value="1"/>
</dbReference>
<dbReference type="Pfam" id="PF00806">
    <property type="entry name" value="PUF"/>
    <property type="match status" value="8"/>
</dbReference>
<evidence type="ECO:0000313" key="8">
    <source>
        <dbReference type="Proteomes" id="UP000504624"/>
    </source>
</evidence>
<evidence type="ECO:0000256" key="6">
    <source>
        <dbReference type="SAM" id="MobiDB-lite"/>
    </source>
</evidence>